<dbReference type="RefSeq" id="XP_048136843.1">
    <property type="nucleotide sequence ID" value="XM_048280886.1"/>
</dbReference>
<reference evidence="2" key="1">
    <citation type="submission" date="2025-08" db="UniProtKB">
        <authorList>
            <consortium name="RefSeq"/>
        </authorList>
    </citation>
    <scope>IDENTIFICATION</scope>
    <source>
        <tissue evidence="2">Leaf</tissue>
    </source>
</reference>
<dbReference type="GeneID" id="125315577"/>
<evidence type="ECO:0000313" key="2">
    <source>
        <dbReference type="RefSeq" id="XP_048136843.1"/>
    </source>
</evidence>
<proteinExistence type="predicted"/>
<evidence type="ECO:0000313" key="1">
    <source>
        <dbReference type="Proteomes" id="UP000827889"/>
    </source>
</evidence>
<organism evidence="1 2">
    <name type="scientific">Rhodamnia argentea</name>
    <dbReference type="NCBI Taxonomy" id="178133"/>
    <lineage>
        <taxon>Eukaryota</taxon>
        <taxon>Viridiplantae</taxon>
        <taxon>Streptophyta</taxon>
        <taxon>Embryophyta</taxon>
        <taxon>Tracheophyta</taxon>
        <taxon>Spermatophyta</taxon>
        <taxon>Magnoliopsida</taxon>
        <taxon>eudicotyledons</taxon>
        <taxon>Gunneridae</taxon>
        <taxon>Pentapetalae</taxon>
        <taxon>rosids</taxon>
        <taxon>malvids</taxon>
        <taxon>Myrtales</taxon>
        <taxon>Myrtaceae</taxon>
        <taxon>Myrtoideae</taxon>
        <taxon>Myrteae</taxon>
        <taxon>Australasian group</taxon>
        <taxon>Rhodamnia</taxon>
    </lineage>
</organism>
<dbReference type="Proteomes" id="UP000827889">
    <property type="component" value="Chromosome 6"/>
</dbReference>
<keyword evidence="1" id="KW-1185">Reference proteome</keyword>
<accession>A0ABM3HJR9</accession>
<name>A0ABM3HJR9_9MYRT</name>
<sequence>MEPLFFLDSRLRELTRRPFPSSESPFFLDYITDAPQSALRLINSELIHLHHHLPPNPSSVPTSLADDEPMILIQEYQRRSPHVPPPLINSQLLQHHQMPAFENSLSSRVPDYGYVPPPSLPRHGTIFTGQYMGHSLGEQSIMPSSCNSCQVTTATSHGLEGYDYNNNPSPMNFAHPGNNQGIVNQDMGHHLGFASSSNATGMDVHSSSSYCPITYRNHQSGQEGPIYPELGSNHYRNHEDHQYMVGYNTANSVPNEHMNGDDEVRMGSCFWGDKPPHFMP</sequence>
<protein>
    <submittedName>
        <fullName evidence="2">Uncharacterized protein LOC125315577</fullName>
    </submittedName>
</protein>
<gene>
    <name evidence="2" type="primary">LOC125315577</name>
</gene>